<comment type="subcellular location">
    <subcellularLocation>
        <location evidence="1">Secreted</location>
        <location evidence="1">Extracellular space</location>
        <location evidence="1">Apoplast</location>
    </subcellularLocation>
</comment>
<evidence type="ECO:0000256" key="4">
    <source>
        <dbReference type="ARBA" id="ARBA00022729"/>
    </source>
</evidence>
<sequence>MDVESLVEMKTTGITRLHSIKQAILLFFNSKLTITASLSPLSPKSPLGCFPLNITASLSPCFPPCYFLLHYWNCLPFSIKHRQTRLWLHVHVCLCLIDYQGCFNSLSPLDQDLLDGTFEKRKLQRQERNGHSVSFVTITYINGEEAPTLGGAVDGKNRHQSHLVRQVYPFPRSIIVDFINSLCSANLKLPSASSWWKTTEKYKSGSSTLVVGKQVLLENLCCTDTDTRTDTGTGT</sequence>
<keyword evidence="4" id="KW-0732">Signal</keyword>
<gene>
    <name evidence="6" type="ORF">F3Y22_tig00111769pilonHSYRG00723</name>
</gene>
<evidence type="ECO:0000256" key="3">
    <source>
        <dbReference type="ARBA" id="ARBA00022525"/>
    </source>
</evidence>
<evidence type="ECO:0000313" key="7">
    <source>
        <dbReference type="Proteomes" id="UP000436088"/>
    </source>
</evidence>
<reference evidence="6" key="1">
    <citation type="submission" date="2019-09" db="EMBL/GenBank/DDBJ databases">
        <title>Draft genome information of white flower Hibiscus syriacus.</title>
        <authorList>
            <person name="Kim Y.-M."/>
        </authorList>
    </citation>
    <scope>NUCLEOTIDE SEQUENCE [LARGE SCALE GENOMIC DNA]</scope>
    <source>
        <strain evidence="6">YM2019G1</strain>
    </source>
</reference>
<dbReference type="InterPro" id="IPR006766">
    <property type="entry name" value="EXORDIUM-like"/>
</dbReference>
<evidence type="ECO:0000313" key="6">
    <source>
        <dbReference type="EMBL" id="KAE8674275.1"/>
    </source>
</evidence>
<dbReference type="AlphaFoldDB" id="A0A6A2Y1T0"/>
<evidence type="ECO:0000256" key="1">
    <source>
        <dbReference type="ARBA" id="ARBA00004271"/>
    </source>
</evidence>
<organism evidence="6 7">
    <name type="scientific">Hibiscus syriacus</name>
    <name type="common">Rose of Sharon</name>
    <dbReference type="NCBI Taxonomy" id="106335"/>
    <lineage>
        <taxon>Eukaryota</taxon>
        <taxon>Viridiplantae</taxon>
        <taxon>Streptophyta</taxon>
        <taxon>Embryophyta</taxon>
        <taxon>Tracheophyta</taxon>
        <taxon>Spermatophyta</taxon>
        <taxon>Magnoliopsida</taxon>
        <taxon>eudicotyledons</taxon>
        <taxon>Gunneridae</taxon>
        <taxon>Pentapetalae</taxon>
        <taxon>rosids</taxon>
        <taxon>malvids</taxon>
        <taxon>Malvales</taxon>
        <taxon>Malvaceae</taxon>
        <taxon>Malvoideae</taxon>
        <taxon>Hibiscus</taxon>
    </lineage>
</organism>
<dbReference type="GO" id="GO:0048046">
    <property type="term" value="C:apoplast"/>
    <property type="evidence" value="ECO:0007669"/>
    <property type="project" value="UniProtKB-SubCell"/>
</dbReference>
<dbReference type="EMBL" id="VEPZ02001421">
    <property type="protein sequence ID" value="KAE8674275.1"/>
    <property type="molecule type" value="Genomic_DNA"/>
</dbReference>
<comment type="similarity">
    <text evidence="5">Belongs to the EXORDIUM family.</text>
</comment>
<keyword evidence="2" id="KW-0052">Apoplast</keyword>
<evidence type="ECO:0000256" key="2">
    <source>
        <dbReference type="ARBA" id="ARBA00022523"/>
    </source>
</evidence>
<keyword evidence="7" id="KW-1185">Reference proteome</keyword>
<comment type="caution">
    <text evidence="6">The sequence shown here is derived from an EMBL/GenBank/DDBJ whole genome shotgun (WGS) entry which is preliminary data.</text>
</comment>
<dbReference type="Pfam" id="PF04674">
    <property type="entry name" value="Phi_1"/>
    <property type="match status" value="1"/>
</dbReference>
<name>A0A6A2Y1T0_HIBSY</name>
<accession>A0A6A2Y1T0</accession>
<keyword evidence="3" id="KW-0964">Secreted</keyword>
<evidence type="ECO:0000256" key="5">
    <source>
        <dbReference type="ARBA" id="ARBA00023591"/>
    </source>
</evidence>
<protein>
    <submittedName>
        <fullName evidence="6">Uncharacterized protein</fullName>
    </submittedName>
</protein>
<dbReference type="Proteomes" id="UP000436088">
    <property type="component" value="Unassembled WGS sequence"/>
</dbReference>
<proteinExistence type="inferred from homology"/>